<evidence type="ECO:0000256" key="1">
    <source>
        <dbReference type="ARBA" id="ARBA00023015"/>
    </source>
</evidence>
<protein>
    <submittedName>
        <fullName evidence="5">GntR family transcriptional regulator</fullName>
    </submittedName>
</protein>
<evidence type="ECO:0000259" key="4">
    <source>
        <dbReference type="PROSITE" id="PS50949"/>
    </source>
</evidence>
<evidence type="ECO:0000256" key="2">
    <source>
        <dbReference type="ARBA" id="ARBA00023125"/>
    </source>
</evidence>
<dbReference type="KEGG" id="cdo:CDOO_12885"/>
<dbReference type="PANTHER" id="PTHR38445">
    <property type="entry name" value="HTH-TYPE TRANSCRIPTIONAL REPRESSOR YTRA"/>
    <property type="match status" value="1"/>
</dbReference>
<dbReference type="PANTHER" id="PTHR38445:SF10">
    <property type="entry name" value="GNTR-FAMILY TRANSCRIPTIONAL REGULATOR"/>
    <property type="match status" value="1"/>
</dbReference>
<dbReference type="OrthoDB" id="162505at2"/>
<dbReference type="Pfam" id="PF00392">
    <property type="entry name" value="GntR"/>
    <property type="match status" value="1"/>
</dbReference>
<dbReference type="InterPro" id="IPR036390">
    <property type="entry name" value="WH_DNA-bd_sf"/>
</dbReference>
<gene>
    <name evidence="5" type="ORF">CDOO_12885</name>
</gene>
<dbReference type="eggNOG" id="COG1725">
    <property type="taxonomic scope" value="Bacteria"/>
</dbReference>
<dbReference type="InterPro" id="IPR000524">
    <property type="entry name" value="Tscrpt_reg_HTH_GntR"/>
</dbReference>
<feature type="domain" description="HTH gntR-type" evidence="4">
    <location>
        <begin position="6"/>
        <end position="74"/>
    </location>
</feature>
<evidence type="ECO:0000256" key="3">
    <source>
        <dbReference type="ARBA" id="ARBA00023163"/>
    </source>
</evidence>
<evidence type="ECO:0000313" key="5">
    <source>
        <dbReference type="EMBL" id="AIT62054.1"/>
    </source>
</evidence>
<dbReference type="STRING" id="558173.CDOO_12885"/>
<dbReference type="SMART" id="SM00345">
    <property type="entry name" value="HTH_GNTR"/>
    <property type="match status" value="1"/>
</dbReference>
<dbReference type="HOGENOM" id="CLU_017584_10_0_11"/>
<dbReference type="GO" id="GO:0003700">
    <property type="term" value="F:DNA-binding transcription factor activity"/>
    <property type="evidence" value="ECO:0007669"/>
    <property type="project" value="InterPro"/>
</dbReference>
<keyword evidence="1" id="KW-0805">Transcription regulation</keyword>
<dbReference type="RefSeq" id="WP_018022450.1">
    <property type="nucleotide sequence ID" value="NZ_AQUX01000007.1"/>
</dbReference>
<keyword evidence="2" id="KW-0238">DNA-binding</keyword>
<keyword evidence="3" id="KW-0804">Transcription</keyword>
<accession>A0A097IIV0</accession>
<dbReference type="GO" id="GO:0003677">
    <property type="term" value="F:DNA binding"/>
    <property type="evidence" value="ECO:0007669"/>
    <property type="project" value="UniProtKB-KW"/>
</dbReference>
<proteinExistence type="predicted"/>
<dbReference type="AlphaFoldDB" id="A0A097IIV0"/>
<dbReference type="CDD" id="cd07377">
    <property type="entry name" value="WHTH_GntR"/>
    <property type="match status" value="1"/>
</dbReference>
<dbReference type="EMBL" id="CP006764">
    <property type="protein sequence ID" value="AIT62054.1"/>
    <property type="molecule type" value="Genomic_DNA"/>
</dbReference>
<name>A0A097IIV0_9CORY</name>
<keyword evidence="6" id="KW-1185">Reference proteome</keyword>
<dbReference type="InterPro" id="IPR036388">
    <property type="entry name" value="WH-like_DNA-bd_sf"/>
</dbReference>
<dbReference type="PROSITE" id="PS50949">
    <property type="entry name" value="HTH_GNTR"/>
    <property type="match status" value="1"/>
</dbReference>
<dbReference type="Proteomes" id="UP000029914">
    <property type="component" value="Chromosome"/>
</dbReference>
<evidence type="ECO:0000313" key="6">
    <source>
        <dbReference type="Proteomes" id="UP000029914"/>
    </source>
</evidence>
<dbReference type="Gene3D" id="1.10.10.10">
    <property type="entry name" value="Winged helix-like DNA-binding domain superfamily/Winged helix DNA-binding domain"/>
    <property type="match status" value="1"/>
</dbReference>
<organism evidence="5 6">
    <name type="scientific">Corynebacterium doosanense CAU 212 = DSM 45436</name>
    <dbReference type="NCBI Taxonomy" id="558173"/>
    <lineage>
        <taxon>Bacteria</taxon>
        <taxon>Bacillati</taxon>
        <taxon>Actinomycetota</taxon>
        <taxon>Actinomycetes</taxon>
        <taxon>Mycobacteriales</taxon>
        <taxon>Corynebacteriaceae</taxon>
        <taxon>Corynebacterium</taxon>
    </lineage>
</organism>
<sequence>MNNEQEPLYRQIATLIEDMLVDGTLLEGDRAPSTNELAAFHAVNPATARRGLGLLVDGGVLHRRRGVGMFVSPGALELVRHRRRGVFASGLVAPLIDEALRLNVGRAELHDLVDRVAESRGMYR</sequence>
<reference evidence="5 6" key="1">
    <citation type="submission" date="2013-09" db="EMBL/GenBank/DDBJ databases">
        <title>Complete genome sequence of Corynebacterium doosanense CAU 212(T) (=DSM 45436(T)), isolated from activated sludge.</title>
        <authorList>
            <person name="Schaffert L."/>
            <person name="Albersmeier A."/>
            <person name="Kalinowski J."/>
            <person name="Ruckert C."/>
        </authorList>
    </citation>
    <scope>NUCLEOTIDE SEQUENCE [LARGE SCALE GENOMIC DNA]</scope>
    <source>
        <strain evidence="5 6">CAU 212</strain>
    </source>
</reference>
<dbReference type="SUPFAM" id="SSF46785">
    <property type="entry name" value="Winged helix' DNA-binding domain"/>
    <property type="match status" value="1"/>
</dbReference>